<gene>
    <name evidence="1" type="ORF">AWB65_05423</name>
</gene>
<evidence type="ECO:0000313" key="1">
    <source>
        <dbReference type="EMBL" id="SAL60189.1"/>
    </source>
</evidence>
<protein>
    <recommendedName>
        <fullName evidence="3">Conjugal transfer protein TraA</fullName>
    </recommendedName>
</protein>
<accession>A0A158IVJ7</accession>
<keyword evidence="2" id="KW-1185">Reference proteome</keyword>
<organism evidence="1 2">
    <name type="scientific">Caballeronia humi</name>
    <dbReference type="NCBI Taxonomy" id="326474"/>
    <lineage>
        <taxon>Bacteria</taxon>
        <taxon>Pseudomonadati</taxon>
        <taxon>Pseudomonadota</taxon>
        <taxon>Betaproteobacteria</taxon>
        <taxon>Burkholderiales</taxon>
        <taxon>Burkholderiaceae</taxon>
        <taxon>Caballeronia</taxon>
    </lineage>
</organism>
<proteinExistence type="predicted"/>
<sequence>MNDGKSISVWYSEDERGRLEQAAALAGYRHLSKYIRDKSLDSSSHRKTARDSVQTWAEQEELGGRLAEIERAQKAAQALLAMLIFLVRKKATMGDINELVLVCENAGSPAEVLAGSLPELAAMLDRFTKDW</sequence>
<comment type="caution">
    <text evidence="1">The sequence shown here is derived from an EMBL/GenBank/DDBJ whole genome shotgun (WGS) entry which is preliminary data.</text>
</comment>
<evidence type="ECO:0000313" key="2">
    <source>
        <dbReference type="Proteomes" id="UP000054977"/>
    </source>
</evidence>
<dbReference type="AlphaFoldDB" id="A0A158IVJ7"/>
<dbReference type="EMBL" id="FCNW02000044">
    <property type="protein sequence ID" value="SAL60189.1"/>
    <property type="molecule type" value="Genomic_DNA"/>
</dbReference>
<name>A0A158IVJ7_9BURK</name>
<dbReference type="OrthoDB" id="6952748at2"/>
<evidence type="ECO:0008006" key="3">
    <source>
        <dbReference type="Google" id="ProtNLM"/>
    </source>
</evidence>
<reference evidence="1" key="1">
    <citation type="submission" date="2016-01" db="EMBL/GenBank/DDBJ databases">
        <authorList>
            <person name="Peeters C."/>
        </authorList>
    </citation>
    <scope>NUCLEOTIDE SEQUENCE [LARGE SCALE GENOMIC DNA]</scope>
    <source>
        <strain evidence="1">LMG 22934</strain>
    </source>
</reference>
<dbReference type="STRING" id="326474.AWB65_05423"/>
<dbReference type="Proteomes" id="UP000054977">
    <property type="component" value="Unassembled WGS sequence"/>
</dbReference>
<dbReference type="RefSeq" id="WP_087670090.1">
    <property type="nucleotide sequence ID" value="NZ_FCNW02000044.1"/>
</dbReference>